<comment type="caution">
    <text evidence="2">The sequence shown here is derived from an EMBL/GenBank/DDBJ whole genome shotgun (WGS) entry which is preliminary data.</text>
</comment>
<dbReference type="EMBL" id="JADGJW010000788">
    <property type="protein sequence ID" value="KAJ3212242.1"/>
    <property type="molecule type" value="Genomic_DNA"/>
</dbReference>
<dbReference type="InterPro" id="IPR021298">
    <property type="entry name" value="CFAP298"/>
</dbReference>
<reference evidence="2" key="1">
    <citation type="submission" date="2020-05" db="EMBL/GenBank/DDBJ databases">
        <title>Phylogenomic resolution of chytrid fungi.</title>
        <authorList>
            <person name="Stajich J.E."/>
            <person name="Amses K."/>
            <person name="Simmons R."/>
            <person name="Seto K."/>
            <person name="Myers J."/>
            <person name="Bonds A."/>
            <person name="Quandt C.A."/>
            <person name="Barry K."/>
            <person name="Liu P."/>
            <person name="Grigoriev I."/>
            <person name="Longcore J.E."/>
            <person name="James T.Y."/>
        </authorList>
    </citation>
    <scope>NUCLEOTIDE SEQUENCE</scope>
    <source>
        <strain evidence="2">JEL0476</strain>
    </source>
</reference>
<organism evidence="2 3">
    <name type="scientific">Clydaea vesicula</name>
    <dbReference type="NCBI Taxonomy" id="447962"/>
    <lineage>
        <taxon>Eukaryota</taxon>
        <taxon>Fungi</taxon>
        <taxon>Fungi incertae sedis</taxon>
        <taxon>Chytridiomycota</taxon>
        <taxon>Chytridiomycota incertae sedis</taxon>
        <taxon>Chytridiomycetes</taxon>
        <taxon>Lobulomycetales</taxon>
        <taxon>Lobulomycetaceae</taxon>
        <taxon>Clydaea</taxon>
    </lineage>
</organism>
<keyword evidence="3" id="KW-1185">Reference proteome</keyword>
<dbReference type="PANTHER" id="PTHR13238:SF0">
    <property type="entry name" value="CILIA- AND FLAGELLA-ASSOCIATED PROTEIN 298"/>
    <property type="match status" value="1"/>
</dbReference>
<comment type="similarity">
    <text evidence="1">Belongs to the CFAP298 family.</text>
</comment>
<dbReference type="AlphaFoldDB" id="A0AAD5TWK2"/>
<dbReference type="GO" id="GO:0003352">
    <property type="term" value="P:regulation of cilium movement"/>
    <property type="evidence" value="ECO:0007669"/>
    <property type="project" value="InterPro"/>
</dbReference>
<protein>
    <submittedName>
        <fullName evidence="2">Uncharacterized protein</fullName>
    </submittedName>
</protein>
<dbReference type="Pfam" id="PF11069">
    <property type="entry name" value="CFAP298"/>
    <property type="match status" value="1"/>
</dbReference>
<proteinExistence type="inferred from homology"/>
<evidence type="ECO:0000256" key="1">
    <source>
        <dbReference type="ARBA" id="ARBA00009619"/>
    </source>
</evidence>
<dbReference type="Proteomes" id="UP001211065">
    <property type="component" value="Unassembled WGS sequence"/>
</dbReference>
<name>A0AAD5TWK2_9FUNG</name>
<accession>A0AAD5TWK2</accession>
<evidence type="ECO:0000313" key="2">
    <source>
        <dbReference type="EMBL" id="KAJ3212242.1"/>
    </source>
</evidence>
<sequence length="407" mass="47018">MVFLVVKKLEQTLFLHESKTSEKISHLIPTIVQIQNERSRLGRLISAVEDLILYGPLKPEQEFGYDEDQLESLSKEKEQNFEKVLKVDEKGKSYLFNPDPTGRRNGHAPTEEQALILEKTLLNGKSLLSEDLIKANKVLDLLELKDVFENIKGALIIVFPEGLPQWETCLECLENREELAGSAASKDVLNLEEVSLWWASKELLPEKILSDYIGKNEKTKIIVKIQKKGQGAPVKEAPLSEQAQKEMMAYYYKKQEEHKKLIENDDDDYVNSAWANNRSLKSAFSGVSNGVKWKYITLIFNKKVKFLNGTTAKKDIEKFNVQKYVLNNHNFNSRRFFNKSKELQKIFCQEFHPIEIENSVLANITQLDFHISVLLKNDIVSDSILTKGGWEMTEVNKFLRIFKWRYV</sequence>
<evidence type="ECO:0000313" key="3">
    <source>
        <dbReference type="Proteomes" id="UP001211065"/>
    </source>
</evidence>
<gene>
    <name evidence="2" type="ORF">HK099_007770</name>
</gene>
<dbReference type="PANTHER" id="PTHR13238">
    <property type="entry name" value="PROTEIN C21ORF59"/>
    <property type="match status" value="1"/>
</dbReference>